<feature type="transmembrane region" description="Helical" evidence="9">
    <location>
        <begin position="406"/>
        <end position="425"/>
    </location>
</feature>
<evidence type="ECO:0000313" key="12">
    <source>
        <dbReference type="Proteomes" id="UP001610446"/>
    </source>
</evidence>
<keyword evidence="5 9" id="KW-1133">Transmembrane helix</keyword>
<feature type="transmembrane region" description="Helical" evidence="9">
    <location>
        <begin position="136"/>
        <end position="155"/>
    </location>
</feature>
<evidence type="ECO:0000313" key="11">
    <source>
        <dbReference type="EMBL" id="KAL2842038.1"/>
    </source>
</evidence>
<dbReference type="InterPro" id="IPR036259">
    <property type="entry name" value="MFS_trans_sf"/>
</dbReference>
<feature type="region of interest" description="Disordered" evidence="8">
    <location>
        <begin position="1"/>
        <end position="39"/>
    </location>
</feature>
<reference evidence="11 12" key="1">
    <citation type="submission" date="2024-07" db="EMBL/GenBank/DDBJ databases">
        <title>Section-level genome sequencing and comparative genomics of Aspergillus sections Usti and Cavernicolus.</title>
        <authorList>
            <consortium name="Lawrence Berkeley National Laboratory"/>
            <person name="Nybo J.L."/>
            <person name="Vesth T.C."/>
            <person name="Theobald S."/>
            <person name="Frisvad J.C."/>
            <person name="Larsen T.O."/>
            <person name="Kjaerboelling I."/>
            <person name="Rothschild-Mancinelli K."/>
            <person name="Lyhne E.K."/>
            <person name="Kogle M.E."/>
            <person name="Barry K."/>
            <person name="Clum A."/>
            <person name="Na H."/>
            <person name="Ledsgaard L."/>
            <person name="Lin J."/>
            <person name="Lipzen A."/>
            <person name="Kuo A."/>
            <person name="Riley R."/>
            <person name="Mondo S."/>
            <person name="Labutti K."/>
            <person name="Haridas S."/>
            <person name="Pangalinan J."/>
            <person name="Salamov A.A."/>
            <person name="Simmons B.A."/>
            <person name="Magnuson J.K."/>
            <person name="Chen J."/>
            <person name="Drula E."/>
            <person name="Henrissat B."/>
            <person name="Wiebenga A."/>
            <person name="Lubbers R.J."/>
            <person name="Gomes A.C."/>
            <person name="Makela M.R."/>
            <person name="Stajich J."/>
            <person name="Grigoriev I.V."/>
            <person name="Mortensen U.H."/>
            <person name="De Vries R.P."/>
            <person name="Baker S.E."/>
            <person name="Andersen M.R."/>
        </authorList>
    </citation>
    <scope>NUCLEOTIDE SEQUENCE [LARGE SCALE GENOMIC DNA]</scope>
    <source>
        <strain evidence="11 12">CBS 123904</strain>
    </source>
</reference>
<comment type="similarity">
    <text evidence="7">Belongs to the major facilitator superfamily. DHA1 family. Polyamines/proton antiporter (TC 2.A.1.2.16) subfamily.</text>
</comment>
<comment type="subcellular location">
    <subcellularLocation>
        <location evidence="1">Cell membrane</location>
        <topology evidence="1">Multi-pass membrane protein</topology>
    </subcellularLocation>
</comment>
<keyword evidence="6 9" id="KW-0472">Membrane</keyword>
<gene>
    <name evidence="11" type="ORF">BJY01DRAFT_249274</name>
</gene>
<dbReference type="InterPro" id="IPR011701">
    <property type="entry name" value="MFS"/>
</dbReference>
<protein>
    <submittedName>
        <fullName evidence="11">Major facilitator superfamily domain-containing protein</fullName>
    </submittedName>
</protein>
<dbReference type="PANTHER" id="PTHR23502:SF186">
    <property type="entry name" value="MAJOR FACILITATOR SUPERFAMILY (MFS) PROFILE DOMAIN-CONTAINING PROTEIN"/>
    <property type="match status" value="1"/>
</dbReference>
<evidence type="ECO:0000256" key="4">
    <source>
        <dbReference type="ARBA" id="ARBA00022692"/>
    </source>
</evidence>
<feature type="transmembrane region" description="Helical" evidence="9">
    <location>
        <begin position="224"/>
        <end position="243"/>
    </location>
</feature>
<evidence type="ECO:0000259" key="10">
    <source>
        <dbReference type="PROSITE" id="PS50850"/>
    </source>
</evidence>
<dbReference type="CDD" id="cd17323">
    <property type="entry name" value="MFS_Tpo1_MDR_like"/>
    <property type="match status" value="1"/>
</dbReference>
<feature type="transmembrane region" description="Helical" evidence="9">
    <location>
        <begin position="105"/>
        <end position="124"/>
    </location>
</feature>
<comment type="caution">
    <text evidence="11">The sequence shown here is derived from an EMBL/GenBank/DDBJ whole genome shotgun (WGS) entry which is preliminary data.</text>
</comment>
<proteinExistence type="inferred from homology"/>
<keyword evidence="2" id="KW-0813">Transport</keyword>
<feature type="compositionally biased region" description="Basic and acidic residues" evidence="8">
    <location>
        <begin position="27"/>
        <end position="38"/>
    </location>
</feature>
<dbReference type="Gene3D" id="1.20.1250.20">
    <property type="entry name" value="MFS general substrate transporter like domains"/>
    <property type="match status" value="1"/>
</dbReference>
<dbReference type="Proteomes" id="UP001610446">
    <property type="component" value="Unassembled WGS sequence"/>
</dbReference>
<feature type="compositionally biased region" description="Polar residues" evidence="8">
    <location>
        <begin position="15"/>
        <end position="24"/>
    </location>
</feature>
<dbReference type="PROSITE" id="PS50850">
    <property type="entry name" value="MFS"/>
    <property type="match status" value="1"/>
</dbReference>
<dbReference type="EMBL" id="JBFXLU010000103">
    <property type="protein sequence ID" value="KAL2842038.1"/>
    <property type="molecule type" value="Genomic_DNA"/>
</dbReference>
<evidence type="ECO:0000256" key="5">
    <source>
        <dbReference type="ARBA" id="ARBA00022989"/>
    </source>
</evidence>
<dbReference type="Pfam" id="PF07690">
    <property type="entry name" value="MFS_1"/>
    <property type="match status" value="1"/>
</dbReference>
<evidence type="ECO:0000256" key="9">
    <source>
        <dbReference type="SAM" id="Phobius"/>
    </source>
</evidence>
<organism evidence="11 12">
    <name type="scientific">Aspergillus pseudoustus</name>
    <dbReference type="NCBI Taxonomy" id="1810923"/>
    <lineage>
        <taxon>Eukaryota</taxon>
        <taxon>Fungi</taxon>
        <taxon>Dikarya</taxon>
        <taxon>Ascomycota</taxon>
        <taxon>Pezizomycotina</taxon>
        <taxon>Eurotiomycetes</taxon>
        <taxon>Eurotiomycetidae</taxon>
        <taxon>Eurotiales</taxon>
        <taxon>Aspergillaceae</taxon>
        <taxon>Aspergillus</taxon>
        <taxon>Aspergillus subgen. Nidulantes</taxon>
    </lineage>
</organism>
<feature type="transmembrane region" description="Helical" evidence="9">
    <location>
        <begin position="437"/>
        <end position="460"/>
    </location>
</feature>
<feature type="transmembrane region" description="Helical" evidence="9">
    <location>
        <begin position="161"/>
        <end position="182"/>
    </location>
</feature>
<evidence type="ECO:0000256" key="8">
    <source>
        <dbReference type="SAM" id="MobiDB-lite"/>
    </source>
</evidence>
<feature type="transmembrane region" description="Helical" evidence="9">
    <location>
        <begin position="293"/>
        <end position="319"/>
    </location>
</feature>
<keyword evidence="4 9" id="KW-0812">Transmembrane</keyword>
<feature type="domain" description="Major facilitator superfamily (MFS) profile" evidence="10">
    <location>
        <begin position="67"/>
        <end position="497"/>
    </location>
</feature>
<evidence type="ECO:0000256" key="2">
    <source>
        <dbReference type="ARBA" id="ARBA00022448"/>
    </source>
</evidence>
<dbReference type="PANTHER" id="PTHR23502">
    <property type="entry name" value="MAJOR FACILITATOR SUPERFAMILY"/>
    <property type="match status" value="1"/>
</dbReference>
<feature type="transmembrane region" description="Helical" evidence="9">
    <location>
        <begin position="68"/>
        <end position="85"/>
    </location>
</feature>
<accession>A0ABR4JSU1</accession>
<keyword evidence="12" id="KW-1185">Reference proteome</keyword>
<feature type="transmembrane region" description="Helical" evidence="9">
    <location>
        <begin position="194"/>
        <end position="218"/>
    </location>
</feature>
<dbReference type="SUPFAM" id="SSF103473">
    <property type="entry name" value="MFS general substrate transporter"/>
    <property type="match status" value="1"/>
</dbReference>
<evidence type="ECO:0000256" key="6">
    <source>
        <dbReference type="ARBA" id="ARBA00023136"/>
    </source>
</evidence>
<evidence type="ECO:0000256" key="1">
    <source>
        <dbReference type="ARBA" id="ARBA00004651"/>
    </source>
</evidence>
<sequence length="512" mass="55585">METIEPVEASRRTPFASSTLTNTADGPPKERADSELNRSRPVITSAGDAQFCPGDPEDPKAWSFPRKCYCTGAAIFLVVNATFASSSPVGCLQGIADEFDVSTSIAGLVITVFLIGYCAGPLFFAPLSEFYGRRIIFLITFTGYFVFNFLCAFAPNLGALLTGRLLCGIFASAPLTNAPGLMSDIWNPIQRGNAMAVFAMMIVIGPALGPVISGFLQLTKDWRWSFYVLLFLGALTECMVFTIPETLPSRILVNKLRKLKNEGAIRDIELEYLARMDEKSLLSSFKETLYRPWVIMLDPIASLVAVYTSLVYMLQYMLFEIYPLVFREQRGWNAGVSQLPLIGTAIGGWLGGLIIFYFSAREKARLQSGARLTPEDRLPAAMIGGIGFCATMFWFSWSAASLGTHWMVPTLAGTFLSTSMGLIFVSNLNYLSDTYPLYTASAIAGNTVCRSACGAVAPLFTRSMFVALGVGGGGSVVAGAGAVLACAPFIFYRYGTYIRGKSKFASTQVKPS</sequence>
<feature type="transmembrane region" description="Helical" evidence="9">
    <location>
        <begin position="466"/>
        <end position="492"/>
    </location>
</feature>
<feature type="transmembrane region" description="Helical" evidence="9">
    <location>
        <begin position="339"/>
        <end position="358"/>
    </location>
</feature>
<dbReference type="InterPro" id="IPR020846">
    <property type="entry name" value="MFS_dom"/>
</dbReference>
<evidence type="ECO:0000256" key="3">
    <source>
        <dbReference type="ARBA" id="ARBA00022475"/>
    </source>
</evidence>
<name>A0ABR4JSU1_9EURO</name>
<evidence type="ECO:0000256" key="7">
    <source>
        <dbReference type="ARBA" id="ARBA00038459"/>
    </source>
</evidence>
<keyword evidence="3" id="KW-1003">Cell membrane</keyword>
<feature type="transmembrane region" description="Helical" evidence="9">
    <location>
        <begin position="378"/>
        <end position="400"/>
    </location>
</feature>